<name>A0AAW2DES4_9ROSI</name>
<evidence type="ECO:0000313" key="2">
    <source>
        <dbReference type="Proteomes" id="UP001459277"/>
    </source>
</evidence>
<keyword evidence="2" id="KW-1185">Reference proteome</keyword>
<dbReference type="Proteomes" id="UP001459277">
    <property type="component" value="Unassembled WGS sequence"/>
</dbReference>
<dbReference type="AlphaFoldDB" id="A0AAW2DES4"/>
<evidence type="ECO:0000313" key="1">
    <source>
        <dbReference type="EMBL" id="KAL0008952.1"/>
    </source>
</evidence>
<gene>
    <name evidence="1" type="ORF">SO802_010454</name>
</gene>
<sequence>MPFQSYNVKKSSSTLLFKNIYNKSKIILPMVFGKFGGWRGTLDLKNGHQVNISELLWVSGNGDQRVVWVSSSGDRWVVWVSGGGGFVIDVGMGQLGGASDGPFLLFGSDEPAPPDAESITKS</sequence>
<organism evidence="1 2">
    <name type="scientific">Lithocarpus litseifolius</name>
    <dbReference type="NCBI Taxonomy" id="425828"/>
    <lineage>
        <taxon>Eukaryota</taxon>
        <taxon>Viridiplantae</taxon>
        <taxon>Streptophyta</taxon>
        <taxon>Embryophyta</taxon>
        <taxon>Tracheophyta</taxon>
        <taxon>Spermatophyta</taxon>
        <taxon>Magnoliopsida</taxon>
        <taxon>eudicotyledons</taxon>
        <taxon>Gunneridae</taxon>
        <taxon>Pentapetalae</taxon>
        <taxon>rosids</taxon>
        <taxon>fabids</taxon>
        <taxon>Fagales</taxon>
        <taxon>Fagaceae</taxon>
        <taxon>Lithocarpus</taxon>
    </lineage>
</organism>
<protein>
    <submittedName>
        <fullName evidence="1">Uncharacterized protein</fullName>
    </submittedName>
</protein>
<comment type="caution">
    <text evidence="1">The sequence shown here is derived from an EMBL/GenBank/DDBJ whole genome shotgun (WGS) entry which is preliminary data.</text>
</comment>
<reference evidence="1 2" key="1">
    <citation type="submission" date="2024-01" db="EMBL/GenBank/DDBJ databases">
        <title>A telomere-to-telomere, gap-free genome of sweet tea (Lithocarpus litseifolius).</title>
        <authorList>
            <person name="Zhou J."/>
        </authorList>
    </citation>
    <scope>NUCLEOTIDE SEQUENCE [LARGE SCALE GENOMIC DNA]</scope>
    <source>
        <strain evidence="1">Zhou-2022a</strain>
        <tissue evidence="1">Leaf</tissue>
    </source>
</reference>
<proteinExistence type="predicted"/>
<dbReference type="EMBL" id="JAZDWU010000003">
    <property type="protein sequence ID" value="KAL0008952.1"/>
    <property type="molecule type" value="Genomic_DNA"/>
</dbReference>
<accession>A0AAW2DES4</accession>